<dbReference type="AlphaFoldDB" id="A0A4Y1RD84"/>
<dbReference type="PANTHER" id="PTHR42648:SF28">
    <property type="entry name" value="TRANSPOSON-ENCODED PROTEIN WITH RIBONUCLEASE H-LIKE AND RETROVIRUS ZINC FINGER-LIKE DOMAINS"/>
    <property type="match status" value="1"/>
</dbReference>
<dbReference type="InterPro" id="IPR057670">
    <property type="entry name" value="SH3_retrovirus"/>
</dbReference>
<dbReference type="InterPro" id="IPR039537">
    <property type="entry name" value="Retrotran_Ty1/copia-like"/>
</dbReference>
<feature type="compositionally biased region" description="Acidic residues" evidence="1">
    <location>
        <begin position="162"/>
        <end position="194"/>
    </location>
</feature>
<proteinExistence type="predicted"/>
<evidence type="ECO:0000256" key="1">
    <source>
        <dbReference type="SAM" id="MobiDB-lite"/>
    </source>
</evidence>
<dbReference type="EMBL" id="AP019300">
    <property type="protein sequence ID" value="BBH02114.1"/>
    <property type="molecule type" value="Genomic_DNA"/>
</dbReference>
<gene>
    <name evidence="3" type="ORF">Prudu_012584</name>
</gene>
<sequence>MLSHAKLPKSFWGEALMTAVDLINLSPSAPLNGDVPNKFWSGKDVSYNHLKVFGCRAFVHIPKDERSKLDAKSKECIFVGYGNEEFGYRLWDPVARKIIRSRDVVFFEDQNIEDIRRGDKPNNPREYPANLDPVPSPLEHNDGRDEFNDTDDPASDPIINEPVDDDMSDDYTTDGIVDDVADEGLEVQADEEPAAELQPRRSTRVRRPPSRYSPDDYVLLTDGENQNAIKKH</sequence>
<organism evidence="3">
    <name type="scientific">Prunus dulcis</name>
    <name type="common">Almond</name>
    <name type="synonym">Amygdalus dulcis</name>
    <dbReference type="NCBI Taxonomy" id="3755"/>
    <lineage>
        <taxon>Eukaryota</taxon>
        <taxon>Viridiplantae</taxon>
        <taxon>Streptophyta</taxon>
        <taxon>Embryophyta</taxon>
        <taxon>Tracheophyta</taxon>
        <taxon>Spermatophyta</taxon>
        <taxon>Magnoliopsida</taxon>
        <taxon>eudicotyledons</taxon>
        <taxon>Gunneridae</taxon>
        <taxon>Pentapetalae</taxon>
        <taxon>rosids</taxon>
        <taxon>fabids</taxon>
        <taxon>Rosales</taxon>
        <taxon>Rosaceae</taxon>
        <taxon>Amygdaloideae</taxon>
        <taxon>Amygdaleae</taxon>
        <taxon>Prunus</taxon>
    </lineage>
</organism>
<dbReference type="Pfam" id="PF25597">
    <property type="entry name" value="SH3_retrovirus"/>
    <property type="match status" value="1"/>
</dbReference>
<evidence type="ECO:0000259" key="2">
    <source>
        <dbReference type="Pfam" id="PF25597"/>
    </source>
</evidence>
<protein>
    <recommendedName>
        <fullName evidence="2">Retroviral polymerase SH3-like domain-containing protein</fullName>
    </recommendedName>
</protein>
<reference evidence="3" key="1">
    <citation type="journal article" date="2019" name="Science">
        <title>Mutation of a bHLH transcription factor allowed almond domestication.</title>
        <authorList>
            <person name="Sanchez-Perez R."/>
            <person name="Pavan S."/>
            <person name="Mazzeo R."/>
            <person name="Moldovan C."/>
            <person name="Aiese Cigliano R."/>
            <person name="Del Cueto J."/>
            <person name="Ricciardi F."/>
            <person name="Lotti C."/>
            <person name="Ricciardi L."/>
            <person name="Dicenta F."/>
            <person name="Lopez-Marques R.L."/>
            <person name="Lindberg Moller B."/>
        </authorList>
    </citation>
    <scope>NUCLEOTIDE SEQUENCE</scope>
</reference>
<feature type="region of interest" description="Disordered" evidence="1">
    <location>
        <begin position="115"/>
        <end position="232"/>
    </location>
</feature>
<feature type="domain" description="Retroviral polymerase SH3-like" evidence="2">
    <location>
        <begin position="55"/>
        <end position="113"/>
    </location>
</feature>
<accession>A0A4Y1RD84</accession>
<dbReference type="PANTHER" id="PTHR42648">
    <property type="entry name" value="TRANSPOSASE, PUTATIVE-RELATED"/>
    <property type="match status" value="1"/>
</dbReference>
<name>A0A4Y1RD84_PRUDU</name>
<feature type="compositionally biased region" description="Polar residues" evidence="1">
    <location>
        <begin position="223"/>
        <end position="232"/>
    </location>
</feature>
<evidence type="ECO:0000313" key="3">
    <source>
        <dbReference type="EMBL" id="BBH02114.1"/>
    </source>
</evidence>